<feature type="domain" description="Carrier" evidence="5">
    <location>
        <begin position="835"/>
        <end position="910"/>
    </location>
</feature>
<dbReference type="FunFam" id="3.40.50.980:FF:000001">
    <property type="entry name" value="Non-ribosomal peptide synthetase"/>
    <property type="match status" value="2"/>
</dbReference>
<dbReference type="Gene3D" id="3.40.50.1820">
    <property type="entry name" value="alpha/beta hydrolase"/>
    <property type="match status" value="1"/>
</dbReference>
<dbReference type="KEGG" id="bsen:DP114_22515"/>
<comment type="cofactor">
    <cofactor evidence="1">
        <name>pantetheine 4'-phosphate</name>
        <dbReference type="ChEBI" id="CHEBI:47942"/>
    </cofactor>
</comment>
<dbReference type="Pfam" id="PF00975">
    <property type="entry name" value="Thioesterase"/>
    <property type="match status" value="1"/>
</dbReference>
<dbReference type="InterPro" id="IPR036736">
    <property type="entry name" value="ACP-like_sf"/>
</dbReference>
<dbReference type="GO" id="GO:0031177">
    <property type="term" value="F:phosphopantetheine binding"/>
    <property type="evidence" value="ECO:0007669"/>
    <property type="project" value="InterPro"/>
</dbReference>
<dbReference type="InterPro" id="IPR029058">
    <property type="entry name" value="AB_hydrolase_fold"/>
</dbReference>
<dbReference type="InterPro" id="IPR020845">
    <property type="entry name" value="AMP-binding_CS"/>
</dbReference>
<dbReference type="PROSITE" id="PS00012">
    <property type="entry name" value="PHOSPHOPANTETHEINE"/>
    <property type="match status" value="2"/>
</dbReference>
<comment type="similarity">
    <text evidence="2">Belongs to the ATP-dependent AMP-binding enzyme family.</text>
</comment>
<dbReference type="SUPFAM" id="SSF52777">
    <property type="entry name" value="CoA-dependent acyltransferases"/>
    <property type="match status" value="5"/>
</dbReference>
<dbReference type="Pfam" id="PF00501">
    <property type="entry name" value="AMP-binding"/>
    <property type="match status" value="3"/>
</dbReference>
<dbReference type="InterPro" id="IPR045851">
    <property type="entry name" value="AMP-bd_C_sf"/>
</dbReference>
<dbReference type="GO" id="GO:0003824">
    <property type="term" value="F:catalytic activity"/>
    <property type="evidence" value="ECO:0007669"/>
    <property type="project" value="InterPro"/>
</dbReference>
<sequence length="3329" mass="372237">MQLTNKNLYLQSNIQAASLTDVEDCHGTQTNDLEKEQLNYWKQQLAGAPPVLELPTDRARLPVQSYRSAKQSFLLPKSLSKALQTLSQQEDVTLFMTLLAAFGTLLYRYSGQEDILIGSPISGRNSAEIEGLIGSFVNTLVIRTDVSGNPSFQELLQRVRAMATSAYANQDLPFEELVEQLQAERSPASRFAASLSYHPLFQVMFVLENTPKQTLDLSGLTITPSELDKVTSKLDLTLLMEETEQGFQGEWEYNAQLFDDATITRLNGHFHRLLEGIVADPNRSIAELPLLTVQEQQLLLAWNNTQANYPEQLCIHQLFEAQVEQTPDAVAVVFGNEQLTYKQLNQQANQLAHYLRQLGVKPDALVGICVERSLFMVVGLLAILKAGGAYVPLDPAYPQERLDYILSDAQVSVLLTDSSQKMSSPELSSNKKVKEDAISHKFQVVCIDTDWESIVTASTQNPAPYSTVEHLAYVIYTSGSTGKPKGVQIPHGAVVNFLTSMQRQPGLTPADIVIAVTTISFDIAALELYLPLITGARVHLVTREVASDGRLLSKQIAAGGATVMQATPATWRMLLAAGWGGVPGLKILCGGEALPSDLAQQLLATGAAIWNMYGPTETTIWSTVFEVGATQLSQTSIPIGRPIANTQIYLLDSHLQPVPIGVPGELHIGGDGLARGYLNRPELTQEKFIRNPFSQEQGSRLYKTGDLARFLHDGNVEYVGRIDHQVKIRGFRIELGEIEVVLRQHPSVLQAVVIAREDVPGDKRLVAYVVVKQEHIPASPSELRRFLKEPLLDYMVPTAFVFLDTLPLTPNGKIDRRALPAPDTSHFISDNNFVAPRNSTEEILAAIWAQVLGLERVGIHDNFFELGGHSLLATQVISRVRQALGVEMPIQLLFETPTIADLATAITQSQNQGTEEHQTITRVANRQSAPLSYVQQQLWFLAQLEPDSAAYNIVEAMQLQGDLNVDVLQQSLDAIVAHHEILRTNFIAQDGNPVQVIGAPRAVELKVINLIDESLTEDTSVVQQLLQNEALRPFNLTSDLMLRACLIQRSPQENILLLLLHHIATDGWSMSILYDELTTLYQAFKDGLSNPLPELPIQYADFAVWQREWLSGDVLQKQLNYWKQQLAGATPVLELPTDRPRPPVQSYRGARQFFLIPQSLSQALHGLSRQEGVTLFMTLLAAFQTLLYRYSRQEDILVGSPIAGRNREEIEGLIGFFVNTLVLRTDMSGNPNFRELLQRVRSMAMSAYAHQDLPFEKLVEQLQPERSLSYHPLFQVMFVLQNVPTQTLELPGLSITSTDVDHLASQFDITLSIEETEQGLRGLWEYNTDLFDAATIVRMSEHFQTLLEAIVTDPQQQITQLPLLTPNERQQLLVEWNNTQVDYPQQCIHKLFEQQVEKTPDAVAVVFEDKQLTYQQLNNRANQLAHYLQTLGVGPDVLVGIYIERSLEMVVGLLGILKAGGAYVPLDPEYPQERLEFMLEDTQTQVLLTQEKLVKSLPTHEAQVICLDSEWELIAQHSEENPVSDVTVDNLVYIIYTSGSTGKPKGVMLAHRGVCNHLWWRQTTFQLTEQDKVLQTFSLNFDPSVWQIFWTLSFGGQLVMARPGGHQDPAYLVKVIIEQQITIAGLVPSIIRVLLEEKGIENCTRLRHVTSGGEGLGVEFIDRFVERLNLHNVLLNCYGPTEGCIDVTSWTCQRGSNYTIAPIGRPTANVQVYILDENLQPVPVGQSGELHIGGVGLARGYLNRPELTTEKFIRNPFNSTPGARLYKTGDLARYLSDGNIEFLGRIDHQVKIRGFRIELGEIEATLGEHPAIQQNLVILREDIPGDKRLVAYVVLHPEQVAPTSSELRGFLQGKLPEYMVPKAFVFLDVIPLNPNGKVDRRALRVPDTSDFDNSNFVAPRTPTEEVLAVIWAQILGLEQVSIHSNFFELGGHSLLATQVISRVRQNLNVEIPLQLLFETPTIAGLASAITSLSLANAQNQSTDVLEQQTIPQLADRHSAPLSFAQQRIWFLDQMEPNSAAYLMPLAQRLLGKLNIGVLQQSLDAIAAHHEVLRTNFIAEDGEPVQIMSSSRSVELKIIDLTQEQASNQEQQVQRLLKHEAQRPFDLRSDLMLRATLLRIDHQEYILLLVVHHIASDGWSMGILCQQLASVYEAFLNDKPNPLAKLPIQYADFAAWQRQWLSGQVLDTQLNYWKNQLAGATPLELPTDKPRPTIQNHQGARQSLVLSKKLTSALKALSQRSDTTLFMTLLAAFKTLLYRHTVQEDIIVGTPIAGRNQTETEGLIGCFLNTLALRSNLGGNPSFLELLGRVRKVALDAYTHQEIPFEKLVEELHPERNLSRNPVFDVMFNFINTPQTALELPGLTLSLLELSESESKFSMTLYVEEHSGELNLQLVYQQVLFSAARMTCLLHQFQHLLEQIVATPDSEIGLYSLVTPESRPLLPELSAALPEPRYELVTTMFTSWVNSAPEHSAVCQSDRSWNYNELSTSAHALAQVLLSHGVKRGEVVAVFASRSFGLIASMMGVLLSGGVLLTIDPKLPVHRQQIMLEETKAKYLLCIGDERSEHKELWESLAIICVDPDTGKTINSETDSSGAIDLPQLSGDDAAYIFFTSGTTGIPKGVLGCHKGMAHFLNWQRQTFAVGQQDRSAQLTGLSFDVVLRDVFLPLTSGATLCLPAEGDELEPTRILRWLEREQISLLHTVPTLAQSWLVNVAPGVSLRALKRIFFAGEPLKDTLIHRWRETFPEGGEIVNLYGPTETTLAKCFYRVTADVLPGVQPVGSPQPETQALVLAQNNQLCGICEPGQIVIRTPFRSLGYINASEENRSRFVKNPLGNNEQDLLYYTGDRGRYRPDGTLEILGRLDRQVKIRGVRIELREIETLLGEHPSVEEVVVIAREDQPGDQRLVAYVVPQQEQVKTTDELRRFLKEKLPKYMIPSAFVILDALPLTPNGKVDRRALPMPEQVRQEVEETFVAPRDEIERQLTQIWEEVLGIQPINVKDNFFDLGGHSLLAVRLFAQIEKKCGTSIPLATLFTSGTVEALAKLLSSNQEKSKTSWSSLVEIQPKGSKPPLFCIHPLGGEILCYRPLAMHLGSDQPFYGLQPQGLDGKLPPYTRVEDMAAHYIKEIQTIQPNGPYFLAGYSFGGTIVLEMAQQLHSQGEKIDLLVMLDTCRPGYEKRLPFHKRILLHLNNVLQLGPTYLWQKLAGWREWGTYQLKARYKRHLNVVHQLPETDKHLSIIDANVQAKNEYIFQIYPGRMTLLRTEDKNRDEAVGVEYEPEFGWGDIVAGGIDIHHVPGSHLTLLEEPHVRDLAEKLKDCLDKSYNSIHLIKQ</sequence>
<dbReference type="FunFam" id="2.30.38.10:FF:000001">
    <property type="entry name" value="Non-ribosomal peptide synthetase PvdI"/>
    <property type="match status" value="2"/>
</dbReference>
<dbReference type="PROSITE" id="PS00455">
    <property type="entry name" value="AMP_BINDING"/>
    <property type="match status" value="3"/>
</dbReference>
<dbReference type="Pfam" id="PF00668">
    <property type="entry name" value="Condensation"/>
    <property type="match status" value="3"/>
</dbReference>
<dbReference type="RefSeq" id="WP_171977157.1">
    <property type="nucleotide sequence ID" value="NZ_CAWOXK010000001.1"/>
</dbReference>
<evidence type="ECO:0000313" key="7">
    <source>
        <dbReference type="Proteomes" id="UP000503129"/>
    </source>
</evidence>
<keyword evidence="7" id="KW-1185">Reference proteome</keyword>
<dbReference type="InterPro" id="IPR006162">
    <property type="entry name" value="Ppantetheine_attach_site"/>
</dbReference>
<dbReference type="InterPro" id="IPR020806">
    <property type="entry name" value="PKS_PP-bd"/>
</dbReference>
<dbReference type="Gene3D" id="3.40.50.980">
    <property type="match status" value="4"/>
</dbReference>
<feature type="domain" description="Carrier" evidence="5">
    <location>
        <begin position="2973"/>
        <end position="3048"/>
    </location>
</feature>
<dbReference type="EMBL" id="CP030118">
    <property type="protein sequence ID" value="QDL10301.1"/>
    <property type="molecule type" value="Genomic_DNA"/>
</dbReference>
<dbReference type="FunFam" id="3.30.559.30:FF:000001">
    <property type="entry name" value="Non-ribosomal peptide synthetase"/>
    <property type="match status" value="1"/>
</dbReference>
<dbReference type="Gene3D" id="2.30.38.10">
    <property type="entry name" value="Luciferase, Domain 3"/>
    <property type="match status" value="2"/>
</dbReference>
<keyword evidence="3" id="KW-0596">Phosphopantetheine</keyword>
<dbReference type="FunFam" id="3.30.300.30:FF:000010">
    <property type="entry name" value="Enterobactin synthetase component F"/>
    <property type="match status" value="3"/>
</dbReference>
<dbReference type="InterPro" id="IPR023213">
    <property type="entry name" value="CAT-like_dom_sf"/>
</dbReference>
<dbReference type="CDD" id="cd12116">
    <property type="entry name" value="A_NRPS_Ta1_like"/>
    <property type="match status" value="1"/>
</dbReference>
<evidence type="ECO:0000259" key="5">
    <source>
        <dbReference type="PROSITE" id="PS50075"/>
    </source>
</evidence>
<dbReference type="Gene3D" id="3.30.559.10">
    <property type="entry name" value="Chloramphenicol acetyltransferase-like domain"/>
    <property type="match status" value="3"/>
</dbReference>
<dbReference type="CDD" id="cd05930">
    <property type="entry name" value="A_NRPS"/>
    <property type="match status" value="2"/>
</dbReference>
<dbReference type="InterPro" id="IPR025110">
    <property type="entry name" value="AMP-bd_C"/>
</dbReference>
<dbReference type="SUPFAM" id="SSF53474">
    <property type="entry name" value="alpha/beta-Hydrolases"/>
    <property type="match status" value="1"/>
</dbReference>
<dbReference type="FunFam" id="1.10.1200.10:FF:000005">
    <property type="entry name" value="Nonribosomal peptide synthetase 1"/>
    <property type="match status" value="3"/>
</dbReference>
<dbReference type="Pfam" id="PF13193">
    <property type="entry name" value="AMP-binding_C"/>
    <property type="match status" value="3"/>
</dbReference>
<evidence type="ECO:0000256" key="3">
    <source>
        <dbReference type="ARBA" id="ARBA00022450"/>
    </source>
</evidence>
<keyword evidence="4" id="KW-0597">Phosphoprotein</keyword>
<dbReference type="Gene3D" id="3.30.559.30">
    <property type="entry name" value="Nonribosomal peptide synthetase, condensation domain"/>
    <property type="match status" value="3"/>
</dbReference>
<dbReference type="NCBIfam" id="NF003417">
    <property type="entry name" value="PRK04813.1"/>
    <property type="match status" value="3"/>
</dbReference>
<organism evidence="6 7">
    <name type="scientific">Brasilonema sennae CENA114</name>
    <dbReference type="NCBI Taxonomy" id="415709"/>
    <lineage>
        <taxon>Bacteria</taxon>
        <taxon>Bacillati</taxon>
        <taxon>Cyanobacteriota</taxon>
        <taxon>Cyanophyceae</taxon>
        <taxon>Nostocales</taxon>
        <taxon>Scytonemataceae</taxon>
        <taxon>Brasilonema</taxon>
        <taxon>Bromeliae group (in: Brasilonema)</taxon>
    </lineage>
</organism>
<dbReference type="Gene3D" id="3.30.300.30">
    <property type="match status" value="3"/>
</dbReference>
<dbReference type="InterPro" id="IPR001031">
    <property type="entry name" value="Thioesterase"/>
</dbReference>
<protein>
    <submittedName>
        <fullName evidence="6">Non-ribosomal peptide synthetase</fullName>
    </submittedName>
</protein>
<dbReference type="PANTHER" id="PTHR45527:SF1">
    <property type="entry name" value="FATTY ACID SYNTHASE"/>
    <property type="match status" value="1"/>
</dbReference>
<reference evidence="6 7" key="1">
    <citation type="submission" date="2018-06" db="EMBL/GenBank/DDBJ databases">
        <title>Comparative genomics of Brasilonema spp. strains.</title>
        <authorList>
            <person name="Alvarenga D.O."/>
            <person name="Fiore M.F."/>
            <person name="Varani A.M."/>
        </authorList>
    </citation>
    <scope>NUCLEOTIDE SEQUENCE [LARGE SCALE GENOMIC DNA]</scope>
    <source>
        <strain evidence="6 7">CENA114</strain>
    </source>
</reference>
<dbReference type="SUPFAM" id="SSF47336">
    <property type="entry name" value="ACP-like"/>
    <property type="match status" value="3"/>
</dbReference>
<dbReference type="NCBIfam" id="TIGR01733">
    <property type="entry name" value="AA-adenyl-dom"/>
    <property type="match status" value="3"/>
</dbReference>
<dbReference type="CDD" id="cd19531">
    <property type="entry name" value="LCL_NRPS-like"/>
    <property type="match status" value="3"/>
</dbReference>
<dbReference type="InterPro" id="IPR042099">
    <property type="entry name" value="ANL_N_sf"/>
</dbReference>
<dbReference type="InterPro" id="IPR001242">
    <property type="entry name" value="Condensation_dom"/>
</dbReference>
<dbReference type="Gene3D" id="1.10.1200.10">
    <property type="entry name" value="ACP-like"/>
    <property type="match status" value="3"/>
</dbReference>
<dbReference type="InterPro" id="IPR009081">
    <property type="entry name" value="PP-bd_ACP"/>
</dbReference>
<dbReference type="Pfam" id="PF00550">
    <property type="entry name" value="PP-binding"/>
    <property type="match status" value="3"/>
</dbReference>
<proteinExistence type="inferred from homology"/>
<evidence type="ECO:0000256" key="1">
    <source>
        <dbReference type="ARBA" id="ARBA00001957"/>
    </source>
</evidence>
<name>A0A856ML59_9CYAN</name>
<dbReference type="SMART" id="SM00823">
    <property type="entry name" value="PKS_PP"/>
    <property type="match status" value="3"/>
</dbReference>
<gene>
    <name evidence="6" type="ORF">DP114_22515</name>
</gene>
<dbReference type="InterPro" id="IPR000873">
    <property type="entry name" value="AMP-dep_synth/lig_dom"/>
</dbReference>
<dbReference type="Gene3D" id="3.40.50.12780">
    <property type="entry name" value="N-terminal domain of ligase-like"/>
    <property type="match status" value="1"/>
</dbReference>
<dbReference type="PANTHER" id="PTHR45527">
    <property type="entry name" value="NONRIBOSOMAL PEPTIDE SYNTHETASE"/>
    <property type="match status" value="1"/>
</dbReference>
<dbReference type="Proteomes" id="UP000503129">
    <property type="component" value="Chromosome"/>
</dbReference>
<evidence type="ECO:0000256" key="4">
    <source>
        <dbReference type="ARBA" id="ARBA00022553"/>
    </source>
</evidence>
<accession>A0A856ML59</accession>
<dbReference type="PROSITE" id="PS50075">
    <property type="entry name" value="CARRIER"/>
    <property type="match status" value="3"/>
</dbReference>
<dbReference type="GO" id="GO:0043041">
    <property type="term" value="P:amino acid activation for nonribosomal peptide biosynthetic process"/>
    <property type="evidence" value="ECO:0007669"/>
    <property type="project" value="TreeGrafter"/>
</dbReference>
<dbReference type="FunFam" id="3.40.50.12780:FF:000012">
    <property type="entry name" value="Non-ribosomal peptide synthetase"/>
    <property type="match status" value="2"/>
</dbReference>
<evidence type="ECO:0000313" key="6">
    <source>
        <dbReference type="EMBL" id="QDL10301.1"/>
    </source>
</evidence>
<dbReference type="SUPFAM" id="SSF56801">
    <property type="entry name" value="Acetyl-CoA synthetase-like"/>
    <property type="match status" value="3"/>
</dbReference>
<dbReference type="InterPro" id="IPR010071">
    <property type="entry name" value="AA_adenyl_dom"/>
</dbReference>
<dbReference type="GO" id="GO:0005737">
    <property type="term" value="C:cytoplasm"/>
    <property type="evidence" value="ECO:0007669"/>
    <property type="project" value="TreeGrafter"/>
</dbReference>
<dbReference type="GO" id="GO:0008610">
    <property type="term" value="P:lipid biosynthetic process"/>
    <property type="evidence" value="ECO:0007669"/>
    <property type="project" value="UniProtKB-ARBA"/>
</dbReference>
<dbReference type="GO" id="GO:0044550">
    <property type="term" value="P:secondary metabolite biosynthetic process"/>
    <property type="evidence" value="ECO:0007669"/>
    <property type="project" value="UniProtKB-ARBA"/>
</dbReference>
<feature type="domain" description="Carrier" evidence="5">
    <location>
        <begin position="1898"/>
        <end position="1973"/>
    </location>
</feature>
<evidence type="ECO:0000256" key="2">
    <source>
        <dbReference type="ARBA" id="ARBA00006432"/>
    </source>
</evidence>
<dbReference type="FunFam" id="3.30.559.10:FF:000012">
    <property type="entry name" value="Non-ribosomal peptide synthetase"/>
    <property type="match status" value="2"/>
</dbReference>